<feature type="compositionally biased region" description="Low complexity" evidence="1">
    <location>
        <begin position="46"/>
        <end position="57"/>
    </location>
</feature>
<dbReference type="PANTHER" id="PTHR21585">
    <property type="entry name" value="FULL-LENGTH CDNA CLONE CS0DC025YL05 OF NEUROBLASTOMA"/>
    <property type="match status" value="1"/>
</dbReference>
<dbReference type="Proteomes" id="UP000324632">
    <property type="component" value="Chromosome 18"/>
</dbReference>
<feature type="region of interest" description="Disordered" evidence="1">
    <location>
        <begin position="271"/>
        <end position="355"/>
    </location>
</feature>
<feature type="signal peptide" evidence="3">
    <location>
        <begin position="1"/>
        <end position="18"/>
    </location>
</feature>
<feature type="compositionally biased region" description="Low complexity" evidence="1">
    <location>
        <begin position="108"/>
        <end position="118"/>
    </location>
</feature>
<feature type="chain" id="PRO_5022825402" description="Armadillo-like helical domain-containing protein 4" evidence="3">
    <location>
        <begin position="19"/>
        <end position="456"/>
    </location>
</feature>
<organism evidence="4 5">
    <name type="scientific">Triplophysa tibetana</name>
    <dbReference type="NCBI Taxonomy" id="1572043"/>
    <lineage>
        <taxon>Eukaryota</taxon>
        <taxon>Metazoa</taxon>
        <taxon>Chordata</taxon>
        <taxon>Craniata</taxon>
        <taxon>Vertebrata</taxon>
        <taxon>Euteleostomi</taxon>
        <taxon>Actinopterygii</taxon>
        <taxon>Neopterygii</taxon>
        <taxon>Teleostei</taxon>
        <taxon>Ostariophysi</taxon>
        <taxon>Cypriniformes</taxon>
        <taxon>Nemacheilidae</taxon>
        <taxon>Triplophysa</taxon>
    </lineage>
</organism>
<dbReference type="AlphaFoldDB" id="A0A5A9NES6"/>
<feature type="region of interest" description="Disordered" evidence="1">
    <location>
        <begin position="107"/>
        <end position="143"/>
    </location>
</feature>
<keyword evidence="2" id="KW-0472">Membrane</keyword>
<keyword evidence="5" id="KW-1185">Reference proteome</keyword>
<dbReference type="PANTHER" id="PTHR21585:SF0">
    <property type="entry name" value="ARMADILLO-LIKE HELICAL DOMAIN-CONTAINING PROTEIN 4"/>
    <property type="match status" value="1"/>
</dbReference>
<proteinExistence type="predicted"/>
<gene>
    <name evidence="4" type="ORF">E1301_Tti022299</name>
</gene>
<evidence type="ECO:0008006" key="6">
    <source>
        <dbReference type="Google" id="ProtNLM"/>
    </source>
</evidence>
<dbReference type="EMBL" id="SOYY01000018">
    <property type="protein sequence ID" value="KAA0708160.1"/>
    <property type="molecule type" value="Genomic_DNA"/>
</dbReference>
<comment type="caution">
    <text evidence="4">The sequence shown here is derived from an EMBL/GenBank/DDBJ whole genome shotgun (WGS) entry which is preliminary data.</text>
</comment>
<sequence>MLTGAALQTLVLAAVCLSVPLRNITSSEEDRRSESNTPSPSLDPPEVSSERSLSSSVHEGLGSVTAVDDEDGTLRWDSSYRTRTADAQQKKTLPEESLLSAAAHLITERSSSSDPPSETSDDIQPERSHESTPEPEEDTRLHVSGGSTVRLLTSASELHQSLKSRAVDVTDVWTEALHLQTVFVCPSEDVNVEPSSQDLLTDVTMSSEDLPLIFAPFEDVTPAGNSAPGSRMSVAVAPTAVTVADAELMVSMDTEHTSSLSGMLDWPSSWQTSQMQIKTTEHDGKIENDDIMSSDVVQIPASRSKADTDVESKEEADEDEEDDGGDSDEEESEEDLTETSMTPPGRPPYSLIPPPPVWMQGNPGLVRSWVELIREKVRWFSTHVHAGYVSGILAPVGIGLAGALLLIGALYSIRLIHRIHRRRRENIKHQRSRPPREVRSGPDNAMLLADSSEDEF</sequence>
<feature type="region of interest" description="Disordered" evidence="1">
    <location>
        <begin position="25"/>
        <end position="72"/>
    </location>
</feature>
<accession>A0A5A9NES6</accession>
<feature type="compositionally biased region" description="Pro residues" evidence="1">
    <location>
        <begin position="344"/>
        <end position="355"/>
    </location>
</feature>
<feature type="region of interest" description="Disordered" evidence="1">
    <location>
        <begin position="426"/>
        <end position="456"/>
    </location>
</feature>
<evidence type="ECO:0000256" key="2">
    <source>
        <dbReference type="SAM" id="Phobius"/>
    </source>
</evidence>
<name>A0A5A9NES6_9TELE</name>
<evidence type="ECO:0000256" key="1">
    <source>
        <dbReference type="SAM" id="MobiDB-lite"/>
    </source>
</evidence>
<keyword evidence="2" id="KW-1133">Transmembrane helix</keyword>
<evidence type="ECO:0000256" key="3">
    <source>
        <dbReference type="SAM" id="SignalP"/>
    </source>
</evidence>
<feature type="compositionally biased region" description="Basic and acidic residues" evidence="1">
    <location>
        <begin position="279"/>
        <end position="288"/>
    </location>
</feature>
<keyword evidence="3" id="KW-0732">Signal</keyword>
<evidence type="ECO:0000313" key="5">
    <source>
        <dbReference type="Proteomes" id="UP000324632"/>
    </source>
</evidence>
<protein>
    <recommendedName>
        <fullName evidence="6">Armadillo-like helical domain-containing protein 4</fullName>
    </recommendedName>
</protein>
<feature type="transmembrane region" description="Helical" evidence="2">
    <location>
        <begin position="392"/>
        <end position="413"/>
    </location>
</feature>
<feature type="compositionally biased region" description="Basic and acidic residues" evidence="1">
    <location>
        <begin position="304"/>
        <end position="313"/>
    </location>
</feature>
<feature type="compositionally biased region" description="Acidic residues" evidence="1">
    <location>
        <begin position="314"/>
        <end position="337"/>
    </location>
</feature>
<dbReference type="InterPro" id="IPR031524">
    <property type="entry name" value="ARMH4"/>
</dbReference>
<evidence type="ECO:0000313" key="4">
    <source>
        <dbReference type="EMBL" id="KAA0708160.1"/>
    </source>
</evidence>
<reference evidence="4 5" key="1">
    <citation type="journal article" date="2019" name="Mol. Ecol. Resour.">
        <title>Chromosome-level genome assembly of Triplophysa tibetana, a fish adapted to the harsh high-altitude environment of the Tibetan Plateau.</title>
        <authorList>
            <person name="Yang X."/>
            <person name="Liu H."/>
            <person name="Ma Z."/>
            <person name="Zou Y."/>
            <person name="Zou M."/>
            <person name="Mao Y."/>
            <person name="Li X."/>
            <person name="Wang H."/>
            <person name="Chen T."/>
            <person name="Wang W."/>
            <person name="Yang R."/>
        </authorList>
    </citation>
    <scope>NUCLEOTIDE SEQUENCE [LARGE SCALE GENOMIC DNA]</scope>
    <source>
        <strain evidence="4">TTIB1903HZAU</strain>
        <tissue evidence="4">Muscle</tissue>
    </source>
</reference>
<keyword evidence="2" id="KW-0812">Transmembrane</keyword>